<dbReference type="InParanoid" id="D8RKH9"/>
<feature type="domain" description="F5/8 type C" evidence="3">
    <location>
        <begin position="390"/>
        <end position="508"/>
    </location>
</feature>
<dbReference type="KEGG" id="smo:SELMODRAFT_441539"/>
<dbReference type="InterPro" id="IPR017853">
    <property type="entry name" value="GH"/>
</dbReference>
<dbReference type="SUPFAM" id="SSF49785">
    <property type="entry name" value="Galactose-binding domain-like"/>
    <property type="match status" value="1"/>
</dbReference>
<keyword evidence="5" id="KW-1185">Reference proteome</keyword>
<evidence type="ECO:0000313" key="4">
    <source>
        <dbReference type="EMBL" id="EFJ27240.1"/>
    </source>
</evidence>
<evidence type="ECO:0000256" key="1">
    <source>
        <dbReference type="SAM" id="MobiDB-lite"/>
    </source>
</evidence>
<dbReference type="AlphaFoldDB" id="D8RKH9"/>
<dbReference type="GO" id="GO:0016139">
    <property type="term" value="P:glycoside catabolic process"/>
    <property type="evidence" value="ECO:0000318"/>
    <property type="project" value="GO_Central"/>
</dbReference>
<dbReference type="GO" id="GO:0005764">
    <property type="term" value="C:lysosome"/>
    <property type="evidence" value="ECO:0000318"/>
    <property type="project" value="GO_Central"/>
</dbReference>
<accession>D8RKH9</accession>
<dbReference type="Proteomes" id="UP000001514">
    <property type="component" value="Unassembled WGS sequence"/>
</dbReference>
<gene>
    <name evidence="4" type="ORF">SELMODRAFT_441539</name>
</gene>
<dbReference type="InterPro" id="IPR000421">
    <property type="entry name" value="FA58C"/>
</dbReference>
<dbReference type="SUPFAM" id="SSF51445">
    <property type="entry name" value="(Trans)glycosidases"/>
    <property type="match status" value="1"/>
</dbReference>
<dbReference type="HOGENOM" id="CLU_507542_0_0_1"/>
<dbReference type="InterPro" id="IPR000933">
    <property type="entry name" value="Glyco_hydro_29"/>
</dbReference>
<dbReference type="Gene3D" id="3.20.20.80">
    <property type="entry name" value="Glycosidases"/>
    <property type="match status" value="1"/>
</dbReference>
<name>D8RKH9_SELML</name>
<dbReference type="InterPro" id="IPR008979">
    <property type="entry name" value="Galactose-bd-like_sf"/>
</dbReference>
<dbReference type="PANTHER" id="PTHR10030:SF37">
    <property type="entry name" value="ALPHA-L-FUCOSIDASE-RELATED"/>
    <property type="match status" value="1"/>
</dbReference>
<proteinExistence type="predicted"/>
<dbReference type="EMBL" id="GL377582">
    <property type="protein sequence ID" value="EFJ27240.1"/>
    <property type="molecule type" value="Genomic_DNA"/>
</dbReference>
<dbReference type="Gene3D" id="2.60.120.260">
    <property type="entry name" value="Galactose-binding domain-like"/>
    <property type="match status" value="1"/>
</dbReference>
<dbReference type="Pfam" id="PF13668">
    <property type="entry name" value="Ferritin_2"/>
    <property type="match status" value="1"/>
</dbReference>
<sequence>MGLIFGTSSVVVLILLFSGFFVSYAHDEEVCGEVSSAAFAPKGDVTPDDKKLLAFPLNLEYLETEFFAYGALGYGLDKLDPGLAENGPAPKGAQKAKLDILVRDIIAQFALQEVGHLNTKKGVLTFCKFFCKKAVIFRISVPVRTKPANRFFELVMSGDLLALSCDNFFQPLVPNLKALLWMEPALHSGWKRKQSSGKWGWIWACSCSIFTNRRRKRCPWRERWPEWEEGAGWPGLAGVGRGSLNLAPGGLGHGSEAARGGGAPGGGGHGSTLGGGRRGSSPGGGGHGSSPGGAQATSGGVDPICKIKRYLMSGESAGTDWLPPECDISIRPGWFWHRNEAPKSLKQLLDVFYKSSARNCLLLLNVPPNSSGLIGESDFQTLERFSSAIDSIFSVNLAANPLSVTASSIRSSSFGPQQILDECMETFWAPMQGESTGWIELDLGKISKFNALEIREPVNMGQRVMEYHVEAWDSELGWYLVSNGSTIGYRKVDRLEEDQVCAARLVRLLIDASRGDPLICFFGLYFDMYNLMHLSSI</sequence>
<organism evidence="5">
    <name type="scientific">Selaginella moellendorffii</name>
    <name type="common">Spikemoss</name>
    <dbReference type="NCBI Taxonomy" id="88036"/>
    <lineage>
        <taxon>Eukaryota</taxon>
        <taxon>Viridiplantae</taxon>
        <taxon>Streptophyta</taxon>
        <taxon>Embryophyta</taxon>
        <taxon>Tracheophyta</taxon>
        <taxon>Lycopodiopsida</taxon>
        <taxon>Selaginellales</taxon>
        <taxon>Selaginellaceae</taxon>
        <taxon>Selaginella</taxon>
    </lineage>
</organism>
<protein>
    <recommendedName>
        <fullName evidence="3">F5/8 type C domain-containing protein</fullName>
    </recommendedName>
</protein>
<dbReference type="GO" id="GO:0004560">
    <property type="term" value="F:alpha-L-fucosidase activity"/>
    <property type="evidence" value="ECO:0000318"/>
    <property type="project" value="GO_Central"/>
</dbReference>
<keyword evidence="2" id="KW-0732">Signal</keyword>
<dbReference type="STRING" id="88036.D8RKH9"/>
<feature type="compositionally biased region" description="Gly residues" evidence="1">
    <location>
        <begin position="250"/>
        <end position="291"/>
    </location>
</feature>
<dbReference type="GO" id="GO:0006004">
    <property type="term" value="P:fucose metabolic process"/>
    <property type="evidence" value="ECO:0000318"/>
    <property type="project" value="GO_Central"/>
</dbReference>
<evidence type="ECO:0000259" key="3">
    <source>
        <dbReference type="PROSITE" id="PS50022"/>
    </source>
</evidence>
<feature type="region of interest" description="Disordered" evidence="1">
    <location>
        <begin position="250"/>
        <end position="299"/>
    </location>
</feature>
<dbReference type="PANTHER" id="PTHR10030">
    <property type="entry name" value="ALPHA-L-FUCOSIDASE"/>
    <property type="match status" value="1"/>
</dbReference>
<evidence type="ECO:0000313" key="5">
    <source>
        <dbReference type="Proteomes" id="UP000001514"/>
    </source>
</evidence>
<reference evidence="4 5" key="1">
    <citation type="journal article" date="2011" name="Science">
        <title>The Selaginella genome identifies genetic changes associated with the evolution of vascular plants.</title>
        <authorList>
            <person name="Banks J.A."/>
            <person name="Nishiyama T."/>
            <person name="Hasebe M."/>
            <person name="Bowman J.L."/>
            <person name="Gribskov M."/>
            <person name="dePamphilis C."/>
            <person name="Albert V.A."/>
            <person name="Aono N."/>
            <person name="Aoyama T."/>
            <person name="Ambrose B.A."/>
            <person name="Ashton N.W."/>
            <person name="Axtell M.J."/>
            <person name="Barker E."/>
            <person name="Barker M.S."/>
            <person name="Bennetzen J.L."/>
            <person name="Bonawitz N.D."/>
            <person name="Chapple C."/>
            <person name="Cheng C."/>
            <person name="Correa L.G."/>
            <person name="Dacre M."/>
            <person name="DeBarry J."/>
            <person name="Dreyer I."/>
            <person name="Elias M."/>
            <person name="Engstrom E.M."/>
            <person name="Estelle M."/>
            <person name="Feng L."/>
            <person name="Finet C."/>
            <person name="Floyd S.K."/>
            <person name="Frommer W.B."/>
            <person name="Fujita T."/>
            <person name="Gramzow L."/>
            <person name="Gutensohn M."/>
            <person name="Harholt J."/>
            <person name="Hattori M."/>
            <person name="Heyl A."/>
            <person name="Hirai T."/>
            <person name="Hiwatashi Y."/>
            <person name="Ishikawa M."/>
            <person name="Iwata M."/>
            <person name="Karol K.G."/>
            <person name="Koehler B."/>
            <person name="Kolukisaoglu U."/>
            <person name="Kubo M."/>
            <person name="Kurata T."/>
            <person name="Lalonde S."/>
            <person name="Li K."/>
            <person name="Li Y."/>
            <person name="Litt A."/>
            <person name="Lyons E."/>
            <person name="Manning G."/>
            <person name="Maruyama T."/>
            <person name="Michael T.P."/>
            <person name="Mikami K."/>
            <person name="Miyazaki S."/>
            <person name="Morinaga S."/>
            <person name="Murata T."/>
            <person name="Mueller-Roeber B."/>
            <person name="Nelson D.R."/>
            <person name="Obara M."/>
            <person name="Oguri Y."/>
            <person name="Olmstead R.G."/>
            <person name="Onodera N."/>
            <person name="Petersen B.L."/>
            <person name="Pils B."/>
            <person name="Prigge M."/>
            <person name="Rensing S.A."/>
            <person name="Riano-Pachon D.M."/>
            <person name="Roberts A.W."/>
            <person name="Sato Y."/>
            <person name="Scheller H.V."/>
            <person name="Schulz B."/>
            <person name="Schulz C."/>
            <person name="Shakirov E.V."/>
            <person name="Shibagaki N."/>
            <person name="Shinohara N."/>
            <person name="Shippen D.E."/>
            <person name="Soerensen I."/>
            <person name="Sotooka R."/>
            <person name="Sugimoto N."/>
            <person name="Sugita M."/>
            <person name="Sumikawa N."/>
            <person name="Tanurdzic M."/>
            <person name="Theissen G."/>
            <person name="Ulvskov P."/>
            <person name="Wakazuki S."/>
            <person name="Weng J.K."/>
            <person name="Willats W.W."/>
            <person name="Wipf D."/>
            <person name="Wolf P.G."/>
            <person name="Yang L."/>
            <person name="Zimmer A.D."/>
            <person name="Zhu Q."/>
            <person name="Mitros T."/>
            <person name="Hellsten U."/>
            <person name="Loque D."/>
            <person name="Otillar R."/>
            <person name="Salamov A."/>
            <person name="Schmutz J."/>
            <person name="Shapiro H."/>
            <person name="Lindquist E."/>
            <person name="Lucas S."/>
            <person name="Rokhsar D."/>
            <person name="Grigoriev I.V."/>
        </authorList>
    </citation>
    <scope>NUCLEOTIDE SEQUENCE [LARGE SCALE GENOMIC DNA]</scope>
</reference>
<dbReference type="PROSITE" id="PS50022">
    <property type="entry name" value="FA58C_3"/>
    <property type="match status" value="1"/>
</dbReference>
<dbReference type="Gramene" id="EFJ27240">
    <property type="protein sequence ID" value="EFJ27240"/>
    <property type="gene ID" value="SELMODRAFT_441539"/>
</dbReference>
<dbReference type="Pfam" id="PF00754">
    <property type="entry name" value="F5_F8_type_C"/>
    <property type="match status" value="1"/>
</dbReference>
<feature type="chain" id="PRO_5003121882" description="F5/8 type C domain-containing protein" evidence="2">
    <location>
        <begin position="26"/>
        <end position="537"/>
    </location>
</feature>
<evidence type="ECO:0000256" key="2">
    <source>
        <dbReference type="SAM" id="SignalP"/>
    </source>
</evidence>
<feature type="signal peptide" evidence="2">
    <location>
        <begin position="1"/>
        <end position="25"/>
    </location>
</feature>